<feature type="region of interest" description="Disordered" evidence="1">
    <location>
        <begin position="51"/>
        <end position="72"/>
    </location>
</feature>
<comment type="caution">
    <text evidence="2">The sequence shown here is derived from an EMBL/GenBank/DDBJ whole genome shotgun (WGS) entry which is preliminary data.</text>
</comment>
<dbReference type="EMBL" id="JAPWDQ010000001">
    <property type="protein sequence ID" value="KAJ5495037.1"/>
    <property type="molecule type" value="Genomic_DNA"/>
</dbReference>
<evidence type="ECO:0000313" key="3">
    <source>
        <dbReference type="Proteomes" id="UP001148312"/>
    </source>
</evidence>
<gene>
    <name evidence="2" type="ORF">N7539_000153</name>
</gene>
<keyword evidence="3" id="KW-1185">Reference proteome</keyword>
<name>A0A9X0C1Y2_9EURO</name>
<proteinExistence type="predicted"/>
<feature type="compositionally biased region" description="Basic and acidic residues" evidence="1">
    <location>
        <begin position="62"/>
        <end position="71"/>
    </location>
</feature>
<evidence type="ECO:0000256" key="1">
    <source>
        <dbReference type="SAM" id="MobiDB-lite"/>
    </source>
</evidence>
<sequence length="115" mass="12837">MLAETPGAVAGWLISILRVSRCQLCRKALNTNQASDIYHATSVSCTTRHRFDSDGRLAGTQDHQKRSDRAHPPFAKLSTAWTRCTLWPTVTRPAMRNGPKADFSGWLNEVKVRAD</sequence>
<dbReference type="RefSeq" id="XP_056794050.1">
    <property type="nucleotide sequence ID" value="XM_056929757.1"/>
</dbReference>
<dbReference type="Proteomes" id="UP001148312">
    <property type="component" value="Unassembled WGS sequence"/>
</dbReference>
<accession>A0A9X0C1Y2</accession>
<evidence type="ECO:0000313" key="2">
    <source>
        <dbReference type="EMBL" id="KAJ5495037.1"/>
    </source>
</evidence>
<dbReference type="GeneID" id="81620006"/>
<reference evidence="2" key="2">
    <citation type="journal article" date="2023" name="IMA Fungus">
        <title>Comparative genomic study of the Penicillium genus elucidates a diverse pangenome and 15 lateral gene transfer events.</title>
        <authorList>
            <person name="Petersen C."/>
            <person name="Sorensen T."/>
            <person name="Nielsen M.R."/>
            <person name="Sondergaard T.E."/>
            <person name="Sorensen J.L."/>
            <person name="Fitzpatrick D.A."/>
            <person name="Frisvad J.C."/>
            <person name="Nielsen K.L."/>
        </authorList>
    </citation>
    <scope>NUCLEOTIDE SEQUENCE</scope>
    <source>
        <strain evidence="2">IBT 30728</strain>
    </source>
</reference>
<organism evidence="2 3">
    <name type="scientific">Penicillium diatomitis</name>
    <dbReference type="NCBI Taxonomy" id="2819901"/>
    <lineage>
        <taxon>Eukaryota</taxon>
        <taxon>Fungi</taxon>
        <taxon>Dikarya</taxon>
        <taxon>Ascomycota</taxon>
        <taxon>Pezizomycotina</taxon>
        <taxon>Eurotiomycetes</taxon>
        <taxon>Eurotiomycetidae</taxon>
        <taxon>Eurotiales</taxon>
        <taxon>Aspergillaceae</taxon>
        <taxon>Penicillium</taxon>
    </lineage>
</organism>
<dbReference type="AlphaFoldDB" id="A0A9X0C1Y2"/>
<reference evidence="2" key="1">
    <citation type="submission" date="2022-12" db="EMBL/GenBank/DDBJ databases">
        <authorList>
            <person name="Petersen C."/>
        </authorList>
    </citation>
    <scope>NUCLEOTIDE SEQUENCE</scope>
    <source>
        <strain evidence="2">IBT 30728</strain>
    </source>
</reference>
<protein>
    <submittedName>
        <fullName evidence="2">Uncharacterized protein</fullName>
    </submittedName>
</protein>